<keyword evidence="1" id="KW-1133">Transmembrane helix</keyword>
<protein>
    <recommendedName>
        <fullName evidence="4">SMODS-associating 2TM beta-strand rich effector domain-containing protein</fullName>
    </recommendedName>
</protein>
<name>A0ABU3FQM6_9ENTE</name>
<accession>A0ABU3FQM6</accession>
<feature type="transmembrane region" description="Helical" evidence="1">
    <location>
        <begin position="39"/>
        <end position="60"/>
    </location>
</feature>
<sequence length="173" mass="20170">MYRHLKTIKKIVIFELLVLTLLLVLYLTSLPFLSEIKNYFWIIKEYVIAISILAICRILLESVNRGISGDNPLHTFTSLIYTYKMQNFLLGMKQEQIDDTTKNKINRAISKSFINVYKKEVVFKIKLPNLLAAQETIMLNQEIIRQELSMLTNATFSGFERKGKILTLRGRYS</sequence>
<comment type="caution">
    <text evidence="2">The sequence shown here is derived from an EMBL/GenBank/DDBJ whole genome shotgun (WGS) entry which is preliminary data.</text>
</comment>
<evidence type="ECO:0008006" key="4">
    <source>
        <dbReference type="Google" id="ProtNLM"/>
    </source>
</evidence>
<dbReference type="RefSeq" id="WP_311819113.1">
    <property type="nucleotide sequence ID" value="NZ_JARQBN010000011.1"/>
</dbReference>
<dbReference type="Proteomes" id="UP001265301">
    <property type="component" value="Unassembled WGS sequence"/>
</dbReference>
<keyword evidence="1" id="KW-0472">Membrane</keyword>
<evidence type="ECO:0000256" key="1">
    <source>
        <dbReference type="SAM" id="Phobius"/>
    </source>
</evidence>
<organism evidence="2 3">
    <name type="scientific">Enterococcus viikkiensis</name>
    <dbReference type="NCBI Taxonomy" id="930854"/>
    <lineage>
        <taxon>Bacteria</taxon>
        <taxon>Bacillati</taxon>
        <taxon>Bacillota</taxon>
        <taxon>Bacilli</taxon>
        <taxon>Lactobacillales</taxon>
        <taxon>Enterococcaceae</taxon>
        <taxon>Enterococcus</taxon>
    </lineage>
</organism>
<evidence type="ECO:0000313" key="2">
    <source>
        <dbReference type="EMBL" id="MDT2828290.1"/>
    </source>
</evidence>
<reference evidence="2 3" key="1">
    <citation type="submission" date="2023-03" db="EMBL/GenBank/DDBJ databases">
        <authorList>
            <person name="Shen W."/>
            <person name="Cai J."/>
        </authorList>
    </citation>
    <scope>NUCLEOTIDE SEQUENCE [LARGE SCALE GENOMIC DNA]</scope>
    <source>
        <strain evidence="2 3">B101</strain>
    </source>
</reference>
<keyword evidence="3" id="KW-1185">Reference proteome</keyword>
<feature type="transmembrane region" description="Helical" evidence="1">
    <location>
        <begin position="12"/>
        <end position="33"/>
    </location>
</feature>
<keyword evidence="1" id="KW-0812">Transmembrane</keyword>
<dbReference type="EMBL" id="JARQBN010000011">
    <property type="protein sequence ID" value="MDT2828290.1"/>
    <property type="molecule type" value="Genomic_DNA"/>
</dbReference>
<proteinExistence type="predicted"/>
<gene>
    <name evidence="2" type="ORF">P7H59_07425</name>
</gene>
<evidence type="ECO:0000313" key="3">
    <source>
        <dbReference type="Proteomes" id="UP001265301"/>
    </source>
</evidence>